<evidence type="ECO:0000313" key="3">
    <source>
        <dbReference type="Proteomes" id="UP001551695"/>
    </source>
</evidence>
<dbReference type="EMBL" id="JBFAKC010000007">
    <property type="protein sequence ID" value="MEV0709509.1"/>
    <property type="molecule type" value="Genomic_DNA"/>
</dbReference>
<name>A0ABV3FVR4_9NOCA</name>
<dbReference type="PANTHER" id="PTHR48228">
    <property type="entry name" value="SUCCINYL-COA--D-CITRAMALATE COA-TRANSFERASE"/>
    <property type="match status" value="1"/>
</dbReference>
<feature type="region of interest" description="Disordered" evidence="1">
    <location>
        <begin position="1"/>
        <end position="52"/>
    </location>
</feature>
<dbReference type="SUPFAM" id="SSF89796">
    <property type="entry name" value="CoA-transferase family III (CaiB/BaiF)"/>
    <property type="match status" value="1"/>
</dbReference>
<evidence type="ECO:0000256" key="1">
    <source>
        <dbReference type="SAM" id="MobiDB-lite"/>
    </source>
</evidence>
<proteinExistence type="predicted"/>
<gene>
    <name evidence="2" type="ORF">AB0I48_18260</name>
</gene>
<protein>
    <submittedName>
        <fullName evidence="2">CoA transferase</fullName>
    </submittedName>
</protein>
<dbReference type="InterPro" id="IPR003673">
    <property type="entry name" value="CoA-Trfase_fam_III"/>
</dbReference>
<comment type="caution">
    <text evidence="2">The sequence shown here is derived from an EMBL/GenBank/DDBJ whole genome shotgun (WGS) entry which is preliminary data.</text>
</comment>
<dbReference type="RefSeq" id="WP_357785070.1">
    <property type="nucleotide sequence ID" value="NZ_JBFAKC010000007.1"/>
</dbReference>
<keyword evidence="3" id="KW-1185">Reference proteome</keyword>
<dbReference type="InterPro" id="IPR023606">
    <property type="entry name" value="CoA-Trfase_III_dom_1_sf"/>
</dbReference>
<evidence type="ECO:0000313" key="2">
    <source>
        <dbReference type="EMBL" id="MEV0709509.1"/>
    </source>
</evidence>
<reference evidence="2 3" key="1">
    <citation type="submission" date="2024-06" db="EMBL/GenBank/DDBJ databases">
        <title>The Natural Products Discovery Center: Release of the First 8490 Sequenced Strains for Exploring Actinobacteria Biosynthetic Diversity.</title>
        <authorList>
            <person name="Kalkreuter E."/>
            <person name="Kautsar S.A."/>
            <person name="Yang D."/>
            <person name="Bader C.D."/>
            <person name="Teijaro C.N."/>
            <person name="Fluegel L."/>
            <person name="Davis C.M."/>
            <person name="Simpson J.R."/>
            <person name="Lauterbach L."/>
            <person name="Steele A.D."/>
            <person name="Gui C."/>
            <person name="Meng S."/>
            <person name="Li G."/>
            <person name="Viehrig K."/>
            <person name="Ye F."/>
            <person name="Su P."/>
            <person name="Kiefer A.F."/>
            <person name="Nichols A."/>
            <person name="Cepeda A.J."/>
            <person name="Yan W."/>
            <person name="Fan B."/>
            <person name="Jiang Y."/>
            <person name="Adhikari A."/>
            <person name="Zheng C.-J."/>
            <person name="Schuster L."/>
            <person name="Cowan T.M."/>
            <person name="Smanski M.J."/>
            <person name="Chevrette M.G."/>
            <person name="De Carvalho L.P.S."/>
            <person name="Shen B."/>
        </authorList>
    </citation>
    <scope>NUCLEOTIDE SEQUENCE [LARGE SCALE GENOMIC DNA]</scope>
    <source>
        <strain evidence="2 3">NPDC050403</strain>
    </source>
</reference>
<dbReference type="Pfam" id="PF02515">
    <property type="entry name" value="CoA_transf_3"/>
    <property type="match status" value="1"/>
</dbReference>
<accession>A0ABV3FVR4</accession>
<dbReference type="GO" id="GO:0016740">
    <property type="term" value="F:transferase activity"/>
    <property type="evidence" value="ECO:0007669"/>
    <property type="project" value="UniProtKB-KW"/>
</dbReference>
<organism evidence="2 3">
    <name type="scientific">Nocardia aurea</name>
    <dbReference type="NCBI Taxonomy" id="2144174"/>
    <lineage>
        <taxon>Bacteria</taxon>
        <taxon>Bacillati</taxon>
        <taxon>Actinomycetota</taxon>
        <taxon>Actinomycetes</taxon>
        <taxon>Mycobacteriales</taxon>
        <taxon>Nocardiaceae</taxon>
        <taxon>Nocardia</taxon>
    </lineage>
</organism>
<dbReference type="InterPro" id="IPR050509">
    <property type="entry name" value="CoA-transferase_III"/>
</dbReference>
<dbReference type="Gene3D" id="3.40.50.10540">
    <property type="entry name" value="Crotonobetainyl-coa:carnitine coa-transferase, domain 1"/>
    <property type="match status" value="1"/>
</dbReference>
<dbReference type="PANTHER" id="PTHR48228:SF5">
    <property type="entry name" value="ALPHA-METHYLACYL-COA RACEMASE"/>
    <property type="match status" value="1"/>
</dbReference>
<sequence length="450" mass="46081">MRSATDPMTGGTGGPTRGRAPGDAQPRVRSGDSDPNAERDAAACPPGNDTVDPVEAAALWASSGLAWLTGTPDGTPEFSRAPVLTRALEVGRRITTTTGVAIDVPNLLAGRAALLGLRRRGDMSAGGATALSAALEGWCALTLSRAVDVETVPALLESDAVESDPWPAIREWAARRPAEEITERARLLGLPAATLGETAPAAPRIRRAGQRGPAREVAGCLVVDLTSMWAGPLCARLLAEAGATVVKVESPRRPDGTRGGAPAFFDWMNGGKLCWAADLDADADSLRALLTVADIVLEGSRPAALERRGLGPHDIPARPGRVWLRITGHGADGPAADHVAFGDDAAVSGGLVGGAPRRPVFCGDAIADPLTGLEAAAAVLDSLRCGGGELVELSMAAVAATYAALPRAPRDSTFPALAPARPTDIGPRAGAVGADTDIVRRLVADRLAAC</sequence>
<feature type="compositionally biased region" description="Basic and acidic residues" evidence="1">
    <location>
        <begin position="29"/>
        <end position="41"/>
    </location>
</feature>
<keyword evidence="2" id="KW-0808">Transferase</keyword>
<dbReference type="Proteomes" id="UP001551695">
    <property type="component" value="Unassembled WGS sequence"/>
</dbReference>